<dbReference type="RefSeq" id="WP_079324498.1">
    <property type="nucleotide sequence ID" value="NZ_JAESOU010000022.1"/>
</dbReference>
<dbReference type="AlphaFoldDB" id="A0A1B1LR58"/>
<reference evidence="1" key="1">
    <citation type="journal article" date="2016" name="Antimicrob. Agents Chemother.">
        <title>Genetic Characterization of a blaVEB-2-carrying plasmid in Vibrio parahaemolyticus.</title>
        <authorList>
            <person name="Li R."/>
            <person name="Ye L."/>
            <person name="Zheng Z."/>
            <person name="Chan E.W."/>
            <person name="Chen S."/>
        </authorList>
    </citation>
    <scope>NUCLEOTIDE SEQUENCE</scope>
    <source>
        <strain evidence="1">VPS92</strain>
        <plasmid evidence="1">pVPS92-VEB</plasmid>
    </source>
</reference>
<name>A0A1B1LR58_VIBPH</name>
<keyword evidence="1" id="KW-0614">Plasmid</keyword>
<organism evidence="1">
    <name type="scientific">Vibrio parahaemolyticus</name>
    <dbReference type="NCBI Taxonomy" id="670"/>
    <lineage>
        <taxon>Bacteria</taxon>
        <taxon>Pseudomonadati</taxon>
        <taxon>Pseudomonadota</taxon>
        <taxon>Gammaproteobacteria</taxon>
        <taxon>Vibrionales</taxon>
        <taxon>Vibrionaceae</taxon>
        <taxon>Vibrio</taxon>
    </lineage>
</organism>
<sequence>MTNLPNVKKPCKDCPFRKDSLNGWLGKDRMTSILDSGSFVCHKKTHLQCAGHMLINGQDNDFVRLASRLGMEIELSGEELIFESREACIGHHDFNANE</sequence>
<protein>
    <submittedName>
        <fullName evidence="1">Uncharacterized protein</fullName>
    </submittedName>
</protein>
<evidence type="ECO:0000313" key="1">
    <source>
        <dbReference type="EMBL" id="ANS55521.1"/>
    </source>
</evidence>
<proteinExistence type="predicted"/>
<dbReference type="EMBL" id="KU356480">
    <property type="protein sequence ID" value="ANS55521.1"/>
    <property type="molecule type" value="Genomic_DNA"/>
</dbReference>
<geneLocation type="plasmid" evidence="1">
    <name>pVPS92-VEB</name>
</geneLocation>
<dbReference type="Pfam" id="PF19800">
    <property type="entry name" value="DUF6283"/>
    <property type="match status" value="1"/>
</dbReference>
<dbReference type="InterPro" id="IPR046250">
    <property type="entry name" value="DUF6283"/>
</dbReference>
<accession>A0A1B1LR58</accession>